<keyword evidence="3 7" id="KW-0862">Zinc</keyword>
<feature type="binding site" evidence="7">
    <location>
        <position position="137"/>
    </location>
    <ligand>
        <name>Zn(2+)</name>
        <dbReference type="ChEBI" id="CHEBI:29105"/>
    </ligand>
</feature>
<dbReference type="PANTHER" id="PTHR11002">
    <property type="entry name" value="CARBONIC ANHYDRASE"/>
    <property type="match status" value="1"/>
</dbReference>
<keyword evidence="10" id="KW-1185">Reference proteome</keyword>
<evidence type="ECO:0000313" key="9">
    <source>
        <dbReference type="EMBL" id="GIH08147.1"/>
    </source>
</evidence>
<comment type="similarity">
    <text evidence="1 8">Belongs to the beta-class carbonic anhydrase family.</text>
</comment>
<dbReference type="Gene3D" id="3.40.1050.10">
    <property type="entry name" value="Carbonic anhydrase"/>
    <property type="match status" value="1"/>
</dbReference>
<dbReference type="GO" id="GO:0008270">
    <property type="term" value="F:zinc ion binding"/>
    <property type="evidence" value="ECO:0007669"/>
    <property type="project" value="UniProtKB-UniRule"/>
</dbReference>
<dbReference type="SMART" id="SM00947">
    <property type="entry name" value="Pro_CA"/>
    <property type="match status" value="1"/>
</dbReference>
<evidence type="ECO:0000256" key="4">
    <source>
        <dbReference type="ARBA" id="ARBA00023239"/>
    </source>
</evidence>
<gene>
    <name evidence="9" type="ORF">Rhe02_62140</name>
</gene>
<organism evidence="9 10">
    <name type="scientific">Rhizocola hellebori</name>
    <dbReference type="NCBI Taxonomy" id="1392758"/>
    <lineage>
        <taxon>Bacteria</taxon>
        <taxon>Bacillati</taxon>
        <taxon>Actinomycetota</taxon>
        <taxon>Actinomycetes</taxon>
        <taxon>Micromonosporales</taxon>
        <taxon>Micromonosporaceae</taxon>
        <taxon>Rhizocola</taxon>
    </lineage>
</organism>
<dbReference type="GO" id="GO:0015976">
    <property type="term" value="P:carbon utilization"/>
    <property type="evidence" value="ECO:0007669"/>
    <property type="project" value="InterPro"/>
</dbReference>
<feature type="binding site" evidence="7">
    <location>
        <position position="81"/>
    </location>
    <ligand>
        <name>Zn(2+)</name>
        <dbReference type="ChEBI" id="CHEBI:29105"/>
    </ligand>
</feature>
<name>A0A8J3QDQ7_9ACTN</name>
<evidence type="ECO:0000313" key="10">
    <source>
        <dbReference type="Proteomes" id="UP000612899"/>
    </source>
</evidence>
<dbReference type="InterPro" id="IPR015892">
    <property type="entry name" value="Carbonic_anhydrase_CS"/>
</dbReference>
<evidence type="ECO:0000256" key="3">
    <source>
        <dbReference type="ARBA" id="ARBA00022833"/>
    </source>
</evidence>
<accession>A0A8J3QDQ7</accession>
<dbReference type="AlphaFoldDB" id="A0A8J3QDQ7"/>
<comment type="catalytic activity">
    <reaction evidence="6 8">
        <text>hydrogencarbonate + H(+) = CO2 + H2O</text>
        <dbReference type="Rhea" id="RHEA:10748"/>
        <dbReference type="ChEBI" id="CHEBI:15377"/>
        <dbReference type="ChEBI" id="CHEBI:15378"/>
        <dbReference type="ChEBI" id="CHEBI:16526"/>
        <dbReference type="ChEBI" id="CHEBI:17544"/>
        <dbReference type="EC" id="4.2.1.1"/>
    </reaction>
</comment>
<feature type="binding site" evidence="7">
    <location>
        <position position="83"/>
    </location>
    <ligand>
        <name>Zn(2+)</name>
        <dbReference type="ChEBI" id="CHEBI:29105"/>
    </ligand>
</feature>
<evidence type="ECO:0000256" key="8">
    <source>
        <dbReference type="RuleBase" id="RU003956"/>
    </source>
</evidence>
<keyword evidence="4 8" id="KW-0456">Lyase</keyword>
<keyword evidence="7" id="KW-0479">Metal-binding</keyword>
<reference evidence="9" key="1">
    <citation type="submission" date="2021-01" db="EMBL/GenBank/DDBJ databases">
        <title>Whole genome shotgun sequence of Rhizocola hellebori NBRC 109834.</title>
        <authorList>
            <person name="Komaki H."/>
            <person name="Tamura T."/>
        </authorList>
    </citation>
    <scope>NUCLEOTIDE SEQUENCE</scope>
    <source>
        <strain evidence="9">NBRC 109834</strain>
    </source>
</reference>
<dbReference type="Pfam" id="PF00484">
    <property type="entry name" value="Pro_CA"/>
    <property type="match status" value="1"/>
</dbReference>
<dbReference type="EC" id="4.2.1.1" evidence="2 8"/>
<dbReference type="InterPro" id="IPR001765">
    <property type="entry name" value="Carbonic_anhydrase"/>
</dbReference>
<evidence type="ECO:0000256" key="6">
    <source>
        <dbReference type="ARBA" id="ARBA00048348"/>
    </source>
</evidence>
<evidence type="ECO:0000256" key="2">
    <source>
        <dbReference type="ARBA" id="ARBA00012925"/>
    </source>
</evidence>
<dbReference type="InterPro" id="IPR036874">
    <property type="entry name" value="Carbonic_anhydrase_sf"/>
</dbReference>
<sequence length="228" mass="24344">MLAVRFPETRRNSDSILVTFHADTVPARSQTGSRPGPVEALANLLAGNRRFVAGRPRYGHHVANAAASSRAQQPYAVVVGCIDSRVPLEAVFDQNFGSICVVRAGGHVLDRSIVGSIEFAVGELDVSLVMVLGHERCGAIASTIEAMRSGDIPSGSLGYLVEQIEPSVTAVGIHDPDVEHKALRQHVARTVESLRKVDRLAEADRVGRAHVVGAVYDLDTGQVTILNP</sequence>
<comment type="function">
    <text evidence="8">Reversible hydration of carbon dioxide.</text>
</comment>
<protein>
    <recommendedName>
        <fullName evidence="2 8">Carbonic anhydrase</fullName>
        <ecNumber evidence="2 8">4.2.1.1</ecNumber>
    </recommendedName>
    <alternativeName>
        <fullName evidence="8">Carbonate dehydratase</fullName>
    </alternativeName>
</protein>
<proteinExistence type="inferred from homology"/>
<comment type="caution">
    <text evidence="9">The sequence shown here is derived from an EMBL/GenBank/DDBJ whole genome shotgun (WGS) entry which is preliminary data.</text>
</comment>
<dbReference type="EMBL" id="BONY01000045">
    <property type="protein sequence ID" value="GIH08147.1"/>
    <property type="molecule type" value="Genomic_DNA"/>
</dbReference>
<feature type="binding site" evidence="7">
    <location>
        <position position="134"/>
    </location>
    <ligand>
        <name>Zn(2+)</name>
        <dbReference type="ChEBI" id="CHEBI:29105"/>
    </ligand>
</feature>
<evidence type="ECO:0000256" key="1">
    <source>
        <dbReference type="ARBA" id="ARBA00006217"/>
    </source>
</evidence>
<dbReference type="PROSITE" id="PS00705">
    <property type="entry name" value="PROK_CO2_ANHYDRASE_2"/>
    <property type="match status" value="1"/>
</dbReference>
<evidence type="ECO:0000256" key="7">
    <source>
        <dbReference type="PIRSR" id="PIRSR601765-1"/>
    </source>
</evidence>
<dbReference type="PANTHER" id="PTHR11002:SF79">
    <property type="entry name" value="CARBONIC ANHYDRASE 2"/>
    <property type="match status" value="1"/>
</dbReference>
<dbReference type="Proteomes" id="UP000612899">
    <property type="component" value="Unassembled WGS sequence"/>
</dbReference>
<evidence type="ECO:0000256" key="5">
    <source>
        <dbReference type="ARBA" id="ARBA00024993"/>
    </source>
</evidence>
<dbReference type="GO" id="GO:0004089">
    <property type="term" value="F:carbonate dehydratase activity"/>
    <property type="evidence" value="ECO:0007669"/>
    <property type="project" value="UniProtKB-UniRule"/>
</dbReference>
<comment type="function">
    <text evidence="5">Catalyzes the reversible hydration of carbon dioxide to form bicarbonate.</text>
</comment>
<comment type="cofactor">
    <cofactor evidence="7">
        <name>Zn(2+)</name>
        <dbReference type="ChEBI" id="CHEBI:29105"/>
    </cofactor>
    <text evidence="7">Binds 1 zinc ion per subunit.</text>
</comment>
<dbReference type="SUPFAM" id="SSF53056">
    <property type="entry name" value="beta-carbonic anhydrase, cab"/>
    <property type="match status" value="1"/>
</dbReference>